<feature type="domain" description="PH" evidence="2">
    <location>
        <begin position="485"/>
        <end position="654"/>
    </location>
</feature>
<dbReference type="GO" id="GO:0005739">
    <property type="term" value="C:mitochondrion"/>
    <property type="evidence" value="ECO:0007669"/>
    <property type="project" value="EnsemblFungi"/>
</dbReference>
<dbReference type="InParanoid" id="G0V5H6"/>
<dbReference type="Proteomes" id="UP000001640">
    <property type="component" value="Chromosome 1"/>
</dbReference>
<evidence type="ECO:0000313" key="3">
    <source>
        <dbReference type="EMBL" id="CCC66712.1"/>
    </source>
</evidence>
<dbReference type="OrthoDB" id="28413at2759"/>
<dbReference type="STRING" id="1064592.G0V5H6"/>
<dbReference type="GO" id="GO:0000422">
    <property type="term" value="P:autophagy of mitochondrion"/>
    <property type="evidence" value="ECO:0007669"/>
    <property type="project" value="EnsemblFungi"/>
</dbReference>
<dbReference type="AlphaFoldDB" id="G0V5H6"/>
<keyword evidence="1" id="KW-1133">Transmembrane helix</keyword>
<dbReference type="GO" id="GO:0005886">
    <property type="term" value="C:plasma membrane"/>
    <property type="evidence" value="ECO:0007669"/>
    <property type="project" value="EnsemblFungi"/>
</dbReference>
<evidence type="ECO:0000259" key="2">
    <source>
        <dbReference type="Pfam" id="PF16457"/>
    </source>
</evidence>
<keyword evidence="1" id="KW-0472">Membrane</keyword>
<name>G0V5H6_NAUCA</name>
<reference key="2">
    <citation type="submission" date="2011-08" db="EMBL/GenBank/DDBJ databases">
        <title>Genome sequence of Naumovozyma castellii.</title>
        <authorList>
            <person name="Gordon J.L."/>
            <person name="Armisen D."/>
            <person name="Proux-Wera E."/>
            <person name="OhEigeartaigh S.S."/>
            <person name="Byrne K.P."/>
            <person name="Wolfe K.H."/>
        </authorList>
    </citation>
    <scope>NUCLEOTIDE SEQUENCE</scope>
    <source>
        <strain>Type strain:CBS 4309</strain>
    </source>
</reference>
<dbReference type="KEGG" id="ncs:NCAS_0A01540"/>
<gene>
    <name evidence="3" type="primary">NCAS0A01540</name>
    <name evidence="3" type="ordered locus">NCAS_0A01540</name>
</gene>
<dbReference type="InterPro" id="IPR001849">
    <property type="entry name" value="PH_domain"/>
</dbReference>
<evidence type="ECO:0000313" key="4">
    <source>
        <dbReference type="Proteomes" id="UP000001640"/>
    </source>
</evidence>
<feature type="transmembrane region" description="Helical" evidence="1">
    <location>
        <begin position="100"/>
        <end position="124"/>
    </location>
</feature>
<sequence>MTSNKATSDLPTSCASSISEINDLQRILDEQKQQKAYSTNIGKRLPYDKSIQCYNIICKYGHQINTTRAIAVLINDILYDFISICDIDALCKNIAADSKFWTIFVSLLPIMSVPVFTSSLTVIFEAFLSSEDKYKDQFILLCSNVDSNRMIFDNLIGNLAKVSMRQSPGVIVDIIACISLYIRCMEALSKYAIQAAVILIPSLWFQMVECDFQRIVSTLLLSHNALISAAIIEKFIVVKRQLCDFLISIKLSEYATPLVKRLHEAMNNTITQTKGIQLKFEETNEEYHEMSSLNLLQAYDLIIFLENSNLTFKKSFSEQLLFGEHPFPLYKAIFRISDELHTFFSLHDNDFMRNPHIACFIINKEAFLYSLMCNQLRLWIESKSQSTEDLNSLLDLLPVILEKINDTIILSKFPQSSMHPSQLPSAASSKDQSNMTKALDIIDMTNYEAVRKWQLDKIKAIHYKKWAPHISDFDELLSTQVLDYVRHQRLLQLQKGTWVYAENPLDSKIKDPKLFFMVVSDNHANLLVRKFASKTEETPIVEENTILVVGENNTISHSSTNLLKTTKPSSEKKTKETLVIPIKSICYFEKKELSFDGVDGKGVGKQNPKVANTVNLIHKHVYTDVRLSDKAHKKILRFFLDTKEAIYIWLDGLQLISPSRHRTGISTETKNQIETLIDLRKNVQMINLNTTDDLELSESEIDDDDDEFMNLETLRSVSTDFYHE</sequence>
<dbReference type="Pfam" id="PF16457">
    <property type="entry name" value="PH_12"/>
    <property type="match status" value="1"/>
</dbReference>
<dbReference type="GeneID" id="96900203"/>
<dbReference type="HOGENOM" id="CLU_425916_0_0_1"/>
<organism evidence="3 4">
    <name type="scientific">Naumovozyma castellii</name>
    <name type="common">Yeast</name>
    <name type="synonym">Saccharomyces castellii</name>
    <dbReference type="NCBI Taxonomy" id="27288"/>
    <lineage>
        <taxon>Eukaryota</taxon>
        <taxon>Fungi</taxon>
        <taxon>Dikarya</taxon>
        <taxon>Ascomycota</taxon>
        <taxon>Saccharomycotina</taxon>
        <taxon>Saccharomycetes</taxon>
        <taxon>Saccharomycetales</taxon>
        <taxon>Saccharomycetaceae</taxon>
        <taxon>Naumovozyma</taxon>
    </lineage>
</organism>
<evidence type="ECO:0000256" key="1">
    <source>
        <dbReference type="SAM" id="Phobius"/>
    </source>
</evidence>
<dbReference type="RefSeq" id="XP_003673105.1">
    <property type="nucleotide sequence ID" value="XM_003673057.1"/>
</dbReference>
<accession>G0V5H6</accession>
<keyword evidence="1" id="KW-0812">Transmembrane</keyword>
<dbReference type="FunCoup" id="G0V5H6">
    <property type="interactions" value="20"/>
</dbReference>
<dbReference type="OMA" id="CYHTLIS"/>
<dbReference type="GO" id="GO:0035556">
    <property type="term" value="P:intracellular signal transduction"/>
    <property type="evidence" value="ECO:0007669"/>
    <property type="project" value="EnsemblFungi"/>
</dbReference>
<dbReference type="eggNOG" id="ENOG502R0G6">
    <property type="taxonomic scope" value="Eukaryota"/>
</dbReference>
<keyword evidence="4" id="KW-1185">Reference proteome</keyword>
<dbReference type="EMBL" id="HE576752">
    <property type="protein sequence ID" value="CCC66712.1"/>
    <property type="molecule type" value="Genomic_DNA"/>
</dbReference>
<proteinExistence type="predicted"/>
<reference evidence="4" key="1">
    <citation type="journal article" date="2011" name="Proc. Natl. Acad. Sci. U.S.A.">
        <title>Evolutionary erosion of yeast sex chromosomes by mating-type switching accidents.</title>
        <authorList>
            <person name="Gordon J.L."/>
            <person name="Armisen D."/>
            <person name="Proux-Wera E."/>
            <person name="Oheigeartaigh S.S."/>
            <person name="Byrne K.P."/>
            <person name="Wolfe K.H."/>
        </authorList>
    </citation>
    <scope>NUCLEOTIDE SEQUENCE [LARGE SCALE GENOMIC DNA]</scope>
    <source>
        <strain evidence="4">ATCC 76901 / BCRC 22586 / CBS 4309 / NBRC 1992 / NRRL Y-12630</strain>
    </source>
</reference>
<protein>
    <recommendedName>
        <fullName evidence="2">PH domain-containing protein</fullName>
    </recommendedName>
</protein>